<reference evidence="2" key="1">
    <citation type="journal article" date="2014" name="Front. Microbiol.">
        <title>High frequency of phylogenetically diverse reductive dehalogenase-homologous genes in deep subseafloor sedimentary metagenomes.</title>
        <authorList>
            <person name="Kawai M."/>
            <person name="Futagami T."/>
            <person name="Toyoda A."/>
            <person name="Takaki Y."/>
            <person name="Nishi S."/>
            <person name="Hori S."/>
            <person name="Arai W."/>
            <person name="Tsubouchi T."/>
            <person name="Morono Y."/>
            <person name="Uchiyama I."/>
            <person name="Ito T."/>
            <person name="Fujiyama A."/>
            <person name="Inagaki F."/>
            <person name="Takami H."/>
        </authorList>
    </citation>
    <scope>NUCLEOTIDE SEQUENCE</scope>
    <source>
        <strain evidence="2">Expedition CK06-06</strain>
    </source>
</reference>
<gene>
    <name evidence="2" type="ORF">S06H3_34861</name>
</gene>
<accession>X1NKA5</accession>
<evidence type="ECO:0000313" key="2">
    <source>
        <dbReference type="EMBL" id="GAI19114.1"/>
    </source>
</evidence>
<dbReference type="InterPro" id="IPR032269">
    <property type="entry name" value="DUF4833"/>
</dbReference>
<protein>
    <recommendedName>
        <fullName evidence="1">DUF4833 domain-containing protein</fullName>
    </recommendedName>
</protein>
<comment type="caution">
    <text evidence="2">The sequence shown here is derived from an EMBL/GenBank/DDBJ whole genome shotgun (WGS) entry which is preliminary data.</text>
</comment>
<name>X1NKA5_9ZZZZ</name>
<proteinExistence type="predicted"/>
<dbReference type="Pfam" id="PF16117">
    <property type="entry name" value="DUF4833"/>
    <property type="match status" value="1"/>
</dbReference>
<dbReference type="AlphaFoldDB" id="X1NKA5"/>
<evidence type="ECO:0000259" key="1">
    <source>
        <dbReference type="Pfam" id="PF16117"/>
    </source>
</evidence>
<sequence length="175" mass="20156">MKRKVKIILVVMTVFASGFTNPDHAENLPGDYNLFKIDRSRGPDIVMYDVRLDSKGDLDTSSPISVYWKKFTEDGIFEPLTGIQKKFGYGITFQNISEHSADFKFVSSLDRIFELRKSGDDHYRVFTYSGGNKVEVQKLYIHFEDDAFWFPEISRIELVGLDTEKGSMIYESIIP</sequence>
<organism evidence="2">
    <name type="scientific">marine sediment metagenome</name>
    <dbReference type="NCBI Taxonomy" id="412755"/>
    <lineage>
        <taxon>unclassified sequences</taxon>
        <taxon>metagenomes</taxon>
        <taxon>ecological metagenomes</taxon>
    </lineage>
</organism>
<feature type="domain" description="DUF4833" evidence="1">
    <location>
        <begin position="35"/>
        <end position="171"/>
    </location>
</feature>
<dbReference type="EMBL" id="BARV01020973">
    <property type="protein sequence ID" value="GAI19114.1"/>
    <property type="molecule type" value="Genomic_DNA"/>
</dbReference>